<keyword evidence="3" id="KW-1185">Reference proteome</keyword>
<protein>
    <submittedName>
        <fullName evidence="2">Uncharacterized protein</fullName>
    </submittedName>
</protein>
<dbReference type="Proteomes" id="UP001479436">
    <property type="component" value="Unassembled WGS sequence"/>
</dbReference>
<feature type="chain" id="PRO_5045520178" evidence="1">
    <location>
        <begin position="19"/>
        <end position="167"/>
    </location>
</feature>
<evidence type="ECO:0000256" key="1">
    <source>
        <dbReference type="SAM" id="SignalP"/>
    </source>
</evidence>
<name>A0ABR2VSN1_9FUNG</name>
<evidence type="ECO:0000313" key="3">
    <source>
        <dbReference type="Proteomes" id="UP001479436"/>
    </source>
</evidence>
<reference evidence="2 3" key="1">
    <citation type="submission" date="2023-04" db="EMBL/GenBank/DDBJ databases">
        <title>Genome of Basidiobolus ranarum AG-B5.</title>
        <authorList>
            <person name="Stajich J.E."/>
            <person name="Carter-House D."/>
            <person name="Gryganskyi A."/>
        </authorList>
    </citation>
    <scope>NUCLEOTIDE SEQUENCE [LARGE SCALE GENOMIC DNA]</scope>
    <source>
        <strain evidence="2 3">AG-B5</strain>
    </source>
</reference>
<comment type="caution">
    <text evidence="2">The sequence shown here is derived from an EMBL/GenBank/DDBJ whole genome shotgun (WGS) entry which is preliminary data.</text>
</comment>
<feature type="signal peptide" evidence="1">
    <location>
        <begin position="1"/>
        <end position="18"/>
    </location>
</feature>
<accession>A0ABR2VSN1</accession>
<evidence type="ECO:0000313" key="2">
    <source>
        <dbReference type="EMBL" id="KAK9695813.1"/>
    </source>
</evidence>
<organism evidence="2 3">
    <name type="scientific">Basidiobolus ranarum</name>
    <dbReference type="NCBI Taxonomy" id="34480"/>
    <lineage>
        <taxon>Eukaryota</taxon>
        <taxon>Fungi</taxon>
        <taxon>Fungi incertae sedis</taxon>
        <taxon>Zoopagomycota</taxon>
        <taxon>Entomophthoromycotina</taxon>
        <taxon>Basidiobolomycetes</taxon>
        <taxon>Basidiobolales</taxon>
        <taxon>Basidiobolaceae</taxon>
        <taxon>Basidiobolus</taxon>
    </lineage>
</organism>
<keyword evidence="1" id="KW-0732">Signal</keyword>
<sequence>MKFQLSTVILGCTALVAAQQPTAIPSDLQNVIQSAIENGVPSIDSASLMSKVSSIIGTDFASVTSQIPSGAASLSSQIDSASSRFSSQIASVTSRLSSEIASASSAIASASSTASISSSNSVVTASPSKSSPLSPSANTNAPAGSDANMLSMSGLSLVVAFVCTLWN</sequence>
<dbReference type="EMBL" id="JASJQH010008035">
    <property type="protein sequence ID" value="KAK9695813.1"/>
    <property type="molecule type" value="Genomic_DNA"/>
</dbReference>
<gene>
    <name evidence="2" type="ORF">K7432_012789</name>
</gene>
<proteinExistence type="predicted"/>